<dbReference type="Proteomes" id="UP000190435">
    <property type="component" value="Unassembled WGS sequence"/>
</dbReference>
<evidence type="ECO:0000256" key="2">
    <source>
        <dbReference type="SAM" id="MobiDB-lite"/>
    </source>
</evidence>
<proteinExistence type="predicted"/>
<sequence length="268" mass="29520">MSLAAKLTLERPKISDDGNVPDDPQKSNTSDSEASDDALDNTVEDAKSDEQSAEQTEQATEAVQTADQPSEFGQSAPVVAEADEIVTEIFSRTKIQITPDDPLVVMIQLIRQEFADAQSDMKSFVFAEMMENLSKHSEAVKNDIKSMHTDHAQIISKHTEAVADATGLALADFSKQVEETVKTLTARLDEVKQTTEVLENQKQFIVNDVYGKLNEKIINEVKGNLTNELKRIANNENNEVNKQKNMLIGAFAGLFVGMIFAVLIGMMI</sequence>
<evidence type="ECO:0000313" key="5">
    <source>
        <dbReference type="EMBL" id="STZ13549.1"/>
    </source>
</evidence>
<feature type="compositionally biased region" description="Acidic residues" evidence="2">
    <location>
        <begin position="33"/>
        <end position="43"/>
    </location>
</feature>
<dbReference type="Proteomes" id="UP000255279">
    <property type="component" value="Unassembled WGS sequence"/>
</dbReference>
<dbReference type="EMBL" id="MUXU01000074">
    <property type="protein sequence ID" value="OOR87411.1"/>
    <property type="molecule type" value="Genomic_DNA"/>
</dbReference>
<dbReference type="RefSeq" id="WP_078277406.1">
    <property type="nucleotide sequence ID" value="NZ_CAACXO010000071.1"/>
</dbReference>
<evidence type="ECO:0000256" key="3">
    <source>
        <dbReference type="SAM" id="Phobius"/>
    </source>
</evidence>
<accession>A0A1S9ZWU1</accession>
<evidence type="ECO:0000256" key="1">
    <source>
        <dbReference type="SAM" id="Coils"/>
    </source>
</evidence>
<organism evidence="4 6">
    <name type="scientific">Moraxella caviae</name>
    <dbReference type="NCBI Taxonomy" id="34060"/>
    <lineage>
        <taxon>Bacteria</taxon>
        <taxon>Pseudomonadati</taxon>
        <taxon>Pseudomonadota</taxon>
        <taxon>Gammaproteobacteria</taxon>
        <taxon>Moraxellales</taxon>
        <taxon>Moraxellaceae</taxon>
        <taxon>Moraxella</taxon>
    </lineage>
</organism>
<dbReference type="EMBL" id="UGQE01000002">
    <property type="protein sequence ID" value="STZ13549.1"/>
    <property type="molecule type" value="Genomic_DNA"/>
</dbReference>
<feature type="compositionally biased region" description="Low complexity" evidence="2">
    <location>
        <begin position="53"/>
        <end position="66"/>
    </location>
</feature>
<reference evidence="4 6" key="1">
    <citation type="submission" date="2017-02" db="EMBL/GenBank/DDBJ databases">
        <title>Draft genome sequence of Moraxella caviae CCUG 355 type strain.</title>
        <authorList>
            <person name="Engstrom-Jakobsson H."/>
            <person name="Salva-Serra F."/>
            <person name="Thorell K."/>
            <person name="Gonzales-Siles L."/>
            <person name="Karlsson R."/>
            <person name="Boulund F."/>
            <person name="Engstrand L."/>
            <person name="Moore E."/>
        </authorList>
    </citation>
    <scope>NUCLEOTIDE SEQUENCE [LARGE SCALE GENOMIC DNA]</scope>
    <source>
        <strain evidence="4 6">CCUG 355</strain>
    </source>
</reference>
<dbReference type="AlphaFoldDB" id="A0A1S9ZWU1"/>
<gene>
    <name evidence="4" type="ORF">B0181_10310</name>
    <name evidence="5" type="ORF">NCTC10293_01123</name>
</gene>
<name>A0A1S9ZWU1_9GAMM</name>
<feature type="region of interest" description="Disordered" evidence="2">
    <location>
        <begin position="1"/>
        <end position="76"/>
    </location>
</feature>
<evidence type="ECO:0000313" key="4">
    <source>
        <dbReference type="EMBL" id="OOR87411.1"/>
    </source>
</evidence>
<reference evidence="5 7" key="2">
    <citation type="submission" date="2018-06" db="EMBL/GenBank/DDBJ databases">
        <authorList>
            <consortium name="Pathogen Informatics"/>
            <person name="Doyle S."/>
        </authorList>
    </citation>
    <scope>NUCLEOTIDE SEQUENCE [LARGE SCALE GENOMIC DNA]</scope>
    <source>
        <strain evidence="5 7">NCTC10293</strain>
    </source>
</reference>
<evidence type="ECO:0000313" key="6">
    <source>
        <dbReference type="Proteomes" id="UP000190435"/>
    </source>
</evidence>
<feature type="coiled-coil region" evidence="1">
    <location>
        <begin position="174"/>
        <end position="201"/>
    </location>
</feature>
<feature type="transmembrane region" description="Helical" evidence="3">
    <location>
        <begin position="246"/>
        <end position="266"/>
    </location>
</feature>
<keyword evidence="6" id="KW-1185">Reference proteome</keyword>
<keyword evidence="3" id="KW-0472">Membrane</keyword>
<keyword evidence="3" id="KW-0812">Transmembrane</keyword>
<protein>
    <submittedName>
        <fullName evidence="4">Uncharacterized protein</fullName>
    </submittedName>
</protein>
<evidence type="ECO:0000313" key="7">
    <source>
        <dbReference type="Proteomes" id="UP000255279"/>
    </source>
</evidence>
<keyword evidence="1" id="KW-0175">Coiled coil</keyword>
<keyword evidence="3" id="KW-1133">Transmembrane helix</keyword>